<dbReference type="AlphaFoldDB" id="A0A2S1LPA2"/>
<evidence type="ECO:0000313" key="2">
    <source>
        <dbReference type="EMBL" id="AWG25583.1"/>
    </source>
</evidence>
<dbReference type="InterPro" id="IPR003779">
    <property type="entry name" value="CMD-like"/>
</dbReference>
<dbReference type="InterPro" id="IPR029032">
    <property type="entry name" value="AhpD-like"/>
</dbReference>
<dbReference type="PANTHER" id="PTHR35446:SF2">
    <property type="entry name" value="CARBOXYMUCONOLACTONE DECARBOXYLASE-LIKE DOMAIN-CONTAINING PROTEIN"/>
    <property type="match status" value="1"/>
</dbReference>
<sequence>MNYIEISKEAIGNMYKAHAALRKSELDEKLIALVELRVSQMNGCAYCCSFHTNELRAFGMEQSLIDKLPGWKLSKAFDTRQRLVLEWAEAVTLVSGSISEVHYWLKDHFTTREIVDLTASIALMNALNRLRITLGEAE</sequence>
<dbReference type="KEGG" id="fki:FK004_10245"/>
<feature type="domain" description="Carboxymuconolactone decarboxylase-like" evidence="1">
    <location>
        <begin position="16"/>
        <end position="90"/>
    </location>
</feature>
<dbReference type="SUPFAM" id="SSF69118">
    <property type="entry name" value="AhpD-like"/>
    <property type="match status" value="1"/>
</dbReference>
<name>A0A2S1LPA2_9FLAO</name>
<evidence type="ECO:0000259" key="1">
    <source>
        <dbReference type="Pfam" id="PF02627"/>
    </source>
</evidence>
<dbReference type="InterPro" id="IPR004675">
    <property type="entry name" value="AhpD_core"/>
</dbReference>
<reference evidence="2 3" key="1">
    <citation type="submission" date="2017-04" db="EMBL/GenBank/DDBJ databases">
        <title>Complete genome sequence of Flavobacterium kingsejong AJ004.</title>
        <authorList>
            <person name="Lee P.C."/>
        </authorList>
    </citation>
    <scope>NUCLEOTIDE SEQUENCE [LARGE SCALE GENOMIC DNA]</scope>
    <source>
        <strain evidence="2 3">AJ004</strain>
    </source>
</reference>
<proteinExistence type="predicted"/>
<gene>
    <name evidence="2" type="ORF">FK004_10245</name>
</gene>
<dbReference type="GO" id="GO:0051920">
    <property type="term" value="F:peroxiredoxin activity"/>
    <property type="evidence" value="ECO:0007669"/>
    <property type="project" value="InterPro"/>
</dbReference>
<accession>A0A2S1LPA2</accession>
<dbReference type="PANTHER" id="PTHR35446">
    <property type="entry name" value="SI:CH211-175M2.5"/>
    <property type="match status" value="1"/>
</dbReference>
<dbReference type="RefSeq" id="WP_108737161.1">
    <property type="nucleotide sequence ID" value="NZ_CP020919.1"/>
</dbReference>
<dbReference type="EMBL" id="CP020919">
    <property type="protein sequence ID" value="AWG25583.1"/>
    <property type="molecule type" value="Genomic_DNA"/>
</dbReference>
<protein>
    <submittedName>
        <fullName evidence="2">Carboxymuconolactone decarboxylase</fullName>
    </submittedName>
</protein>
<dbReference type="NCBIfam" id="TIGR00778">
    <property type="entry name" value="ahpD_dom"/>
    <property type="match status" value="1"/>
</dbReference>
<dbReference type="Gene3D" id="1.20.1290.10">
    <property type="entry name" value="AhpD-like"/>
    <property type="match status" value="1"/>
</dbReference>
<dbReference type="Pfam" id="PF02627">
    <property type="entry name" value="CMD"/>
    <property type="match status" value="1"/>
</dbReference>
<dbReference type="OrthoDB" id="9801997at2"/>
<organism evidence="2 3">
    <name type="scientific">Flavobacterium kingsejongi</name>
    <dbReference type="NCBI Taxonomy" id="1678728"/>
    <lineage>
        <taxon>Bacteria</taxon>
        <taxon>Pseudomonadati</taxon>
        <taxon>Bacteroidota</taxon>
        <taxon>Flavobacteriia</taxon>
        <taxon>Flavobacteriales</taxon>
        <taxon>Flavobacteriaceae</taxon>
        <taxon>Flavobacterium</taxon>
    </lineage>
</organism>
<evidence type="ECO:0000313" key="3">
    <source>
        <dbReference type="Proteomes" id="UP000244677"/>
    </source>
</evidence>
<dbReference type="Proteomes" id="UP000244677">
    <property type="component" value="Chromosome"/>
</dbReference>
<keyword evidence="3" id="KW-1185">Reference proteome</keyword>